<evidence type="ECO:0000313" key="3">
    <source>
        <dbReference type="Proteomes" id="UP000230973"/>
    </source>
</evidence>
<feature type="transmembrane region" description="Helical" evidence="1">
    <location>
        <begin position="30"/>
        <end position="53"/>
    </location>
</feature>
<organism evidence="2 3">
    <name type="scientific">Candidatus Uhrbacteria bacterium CG_4_10_14_0_8_um_filter_58_22</name>
    <dbReference type="NCBI Taxonomy" id="1975029"/>
    <lineage>
        <taxon>Bacteria</taxon>
        <taxon>Candidatus Uhriibacteriota</taxon>
    </lineage>
</organism>
<reference evidence="3" key="1">
    <citation type="submission" date="2017-09" db="EMBL/GenBank/DDBJ databases">
        <title>Depth-based differentiation of microbial function through sediment-hosted aquifers and enrichment of novel symbionts in the deep terrestrial subsurface.</title>
        <authorList>
            <person name="Probst A.J."/>
            <person name="Ladd B."/>
            <person name="Jarett J.K."/>
            <person name="Geller-Mcgrath D.E."/>
            <person name="Sieber C.M.K."/>
            <person name="Emerson J.B."/>
            <person name="Anantharaman K."/>
            <person name="Thomas B.C."/>
            <person name="Malmstrom R."/>
            <person name="Stieglmeier M."/>
            <person name="Klingl A."/>
            <person name="Woyke T."/>
            <person name="Ryan C.M."/>
            <person name="Banfield J.F."/>
        </authorList>
    </citation>
    <scope>NUCLEOTIDE SEQUENCE [LARGE SCALE GENOMIC DNA]</scope>
</reference>
<proteinExistence type="predicted"/>
<comment type="caution">
    <text evidence="2">The sequence shown here is derived from an EMBL/GenBank/DDBJ whole genome shotgun (WGS) entry which is preliminary data.</text>
</comment>
<feature type="transmembrane region" description="Helical" evidence="1">
    <location>
        <begin position="238"/>
        <end position="257"/>
    </location>
</feature>
<feature type="transmembrane region" description="Helical" evidence="1">
    <location>
        <begin position="332"/>
        <end position="356"/>
    </location>
</feature>
<dbReference type="Proteomes" id="UP000230973">
    <property type="component" value="Unassembled WGS sequence"/>
</dbReference>
<feature type="transmembrane region" description="Helical" evidence="1">
    <location>
        <begin position="141"/>
        <end position="159"/>
    </location>
</feature>
<dbReference type="AlphaFoldDB" id="A0A2M7Q9P0"/>
<sequence length="938" mass="100804">MEETHQETSAMQATLPPKLLGRGGFFGRKAWLGVVLVAVVGVLLLPGGVDATTFQGQVIQMVGQLFSVLVSLVGQLLLLMVGMLITVSQYNHFVDSTAVATGWVITRDIANMFFIVVLLLIAFGTILGFQSYHYSSTLPRLVIMAVVINFSRTICGLIIDFSQVIMLTFVNGFKEAAAGNFINAFGLGPLLQVDSNSDPDAQEDLLWGVTLSLMLAFLLVTIAAGVVVIIISVLVVRIVYLWLLVVMSPLAFMASAVPVQTVKGFYSQWWEKFNKQVAVGPLLAFFLWLALISVNDAGSQVFSGAVDRGESLGGAVATSFTDNNVADTLQKFIIAIGMLLVGVSMAQSMSGGAVGFGQKALKGAGKFALGATKWASRGAYKVSGADRAVDRAKERGFTALGVLPGGSYFRNKAALQRKNIAQKSAADTEAVGYMTPAELKREMRKPALSNKARAQKKAAYLDYIKRAGDPNSEVEKITDPVVFHKMRKEAERLGAATHDPSMKKAFDDYSYKHIGVMVDPAASGEERKKQIDRFNGKCKNMSAVGLREAGDDELTSQALMQMRAGLLNDEFDGMSAGKAEAMLKGLGMSDEQKEEFKKFDMLAPEGKSGRLDMIKKQQEELKGKKENFEYLSDAEKSGRLFRVQKHNGKDLRSADVDGIKAAGLGNIAAMDPALFKDGELAHGVGQAYSDEEIKRLPKEIGDEVRKAMLTLGQEDRYLAAGGDIKAVIPGMDGAGAVADQSERDRLGRWMARGEAADRVGQLSPGMLMHNGGINDVAIAAAQQMDVGQMRKLVESGNRAQAAAMMEAMVKIFSEQNVKSGSPLEAAQKNAKVIVEEAREGGVLHAGLGDMRFANRAKKAVAAKYDGAVDKMAAAADVVLDPDTEAIKAAVKKAGADIRGAGVKAKDTFERIGVDAEAAGRLRARSIRSRLGAARRRLF</sequence>
<dbReference type="Pfam" id="PF19590">
    <property type="entry name" value="TrbL_3"/>
    <property type="match status" value="1"/>
</dbReference>
<name>A0A2M7Q9P0_9BACT</name>
<evidence type="ECO:0000256" key="1">
    <source>
        <dbReference type="SAM" id="Phobius"/>
    </source>
</evidence>
<feature type="transmembrane region" description="Helical" evidence="1">
    <location>
        <begin position="277"/>
        <end position="294"/>
    </location>
</feature>
<dbReference type="EMBL" id="PFLC01000037">
    <property type="protein sequence ID" value="PIY62472.1"/>
    <property type="molecule type" value="Genomic_DNA"/>
</dbReference>
<keyword evidence="1" id="KW-0812">Transmembrane</keyword>
<feature type="transmembrane region" description="Helical" evidence="1">
    <location>
        <begin position="109"/>
        <end position="129"/>
    </location>
</feature>
<gene>
    <name evidence="2" type="ORF">COY93_02915</name>
</gene>
<feature type="transmembrane region" description="Helical" evidence="1">
    <location>
        <begin position="65"/>
        <end position="89"/>
    </location>
</feature>
<feature type="transmembrane region" description="Helical" evidence="1">
    <location>
        <begin position="205"/>
        <end position="231"/>
    </location>
</feature>
<protein>
    <submittedName>
        <fullName evidence="2">Uncharacterized protein</fullName>
    </submittedName>
</protein>
<accession>A0A2M7Q9P0</accession>
<dbReference type="InterPro" id="IPR045782">
    <property type="entry name" value="TrbL_3"/>
</dbReference>
<evidence type="ECO:0000313" key="2">
    <source>
        <dbReference type="EMBL" id="PIY62472.1"/>
    </source>
</evidence>
<keyword evidence="1" id="KW-0472">Membrane</keyword>
<keyword evidence="1" id="KW-1133">Transmembrane helix</keyword>